<name>A0A4S4DZS6_CAMSN</name>
<evidence type="ECO:0000313" key="9">
    <source>
        <dbReference type="Proteomes" id="UP000306102"/>
    </source>
</evidence>
<accession>A0A4S4DZS6</accession>
<evidence type="ECO:0000313" key="8">
    <source>
        <dbReference type="EMBL" id="THG08979.1"/>
    </source>
</evidence>
<evidence type="ECO:0000259" key="7">
    <source>
        <dbReference type="Pfam" id="PF07714"/>
    </source>
</evidence>
<dbReference type="InterPro" id="IPR011009">
    <property type="entry name" value="Kinase-like_dom_sf"/>
</dbReference>
<dbReference type="InterPro" id="IPR008801">
    <property type="entry name" value="RALF"/>
</dbReference>
<evidence type="ECO:0000256" key="1">
    <source>
        <dbReference type="ARBA" id="ARBA00004613"/>
    </source>
</evidence>
<evidence type="ECO:0000256" key="6">
    <source>
        <dbReference type="ARBA" id="ARBA00023157"/>
    </source>
</evidence>
<comment type="similarity">
    <text evidence="2">Belongs to the plant rapid alkalinization factor (RALF) family.</text>
</comment>
<sequence>MLSKLRHTHLVALIGLCSDCQEMILVYEYMARGTLADHLYKTMLCGRPPVDKRLEEKEISLILWAQRHIKKGKVDRIIDPSVIGQITPQSLKYFVEVAYNCLHTGSKERPTMAEVVGTLDLALLSQRKGRSGGIIGKVLQGIATVPKGMNRWWRERKENGFKNGPSNDSFWETLPDSVTQQLRRFSLADSRAATNDFSEDRLIREGGLCKVYEGYLDGETGIVALKRFEELESLHLWEQARVEIEKEQSKATETSPTIIPLHLYFLLLLCLLCLDVSLSMTSDAIVQCNGSIIECNINLEMVMESKVSRRFLETKKYISPGALKKNQPVCNGGASGEAYSKTSGCLPPQSNPYSRGCSKYYRCRGDS</sequence>
<dbReference type="GO" id="GO:0005576">
    <property type="term" value="C:extracellular region"/>
    <property type="evidence" value="ECO:0007669"/>
    <property type="project" value="UniProtKB-SubCell"/>
</dbReference>
<evidence type="ECO:0000256" key="5">
    <source>
        <dbReference type="ARBA" id="ARBA00022729"/>
    </source>
</evidence>
<evidence type="ECO:0000256" key="3">
    <source>
        <dbReference type="ARBA" id="ARBA00022525"/>
    </source>
</evidence>
<keyword evidence="9" id="KW-1185">Reference proteome</keyword>
<dbReference type="InterPro" id="IPR001245">
    <property type="entry name" value="Ser-Thr/Tyr_kinase_cat_dom"/>
</dbReference>
<dbReference type="Pfam" id="PF07714">
    <property type="entry name" value="PK_Tyr_Ser-Thr"/>
    <property type="match status" value="1"/>
</dbReference>
<keyword evidence="6" id="KW-1015">Disulfide bond</keyword>
<dbReference type="GO" id="GO:0004714">
    <property type="term" value="F:transmembrane receptor protein tyrosine kinase activity"/>
    <property type="evidence" value="ECO:0007669"/>
    <property type="project" value="InterPro"/>
</dbReference>
<dbReference type="AlphaFoldDB" id="A0A4S4DZS6"/>
<gene>
    <name evidence="8" type="ORF">TEA_016591</name>
</gene>
<protein>
    <recommendedName>
        <fullName evidence="7">Serine-threonine/tyrosine-protein kinase catalytic domain-containing protein</fullName>
    </recommendedName>
</protein>
<keyword evidence="5" id="KW-0732">Signal</keyword>
<dbReference type="PANTHER" id="PTHR27003:SF467">
    <property type="entry name" value="PROTEIN KINASE DOMAIN-CONTAINING PROTEIN"/>
    <property type="match status" value="1"/>
</dbReference>
<dbReference type="Pfam" id="PF05498">
    <property type="entry name" value="RALF"/>
    <property type="match status" value="1"/>
</dbReference>
<reference evidence="8 9" key="1">
    <citation type="journal article" date="2018" name="Proc. Natl. Acad. Sci. U.S.A.">
        <title>Draft genome sequence of Camellia sinensis var. sinensis provides insights into the evolution of the tea genome and tea quality.</title>
        <authorList>
            <person name="Wei C."/>
            <person name="Yang H."/>
            <person name="Wang S."/>
            <person name="Zhao J."/>
            <person name="Liu C."/>
            <person name="Gao L."/>
            <person name="Xia E."/>
            <person name="Lu Y."/>
            <person name="Tai Y."/>
            <person name="She G."/>
            <person name="Sun J."/>
            <person name="Cao H."/>
            <person name="Tong W."/>
            <person name="Gao Q."/>
            <person name="Li Y."/>
            <person name="Deng W."/>
            <person name="Jiang X."/>
            <person name="Wang W."/>
            <person name="Chen Q."/>
            <person name="Zhang S."/>
            <person name="Li H."/>
            <person name="Wu J."/>
            <person name="Wang P."/>
            <person name="Li P."/>
            <person name="Shi C."/>
            <person name="Zheng F."/>
            <person name="Jian J."/>
            <person name="Huang B."/>
            <person name="Shan D."/>
            <person name="Shi M."/>
            <person name="Fang C."/>
            <person name="Yue Y."/>
            <person name="Li F."/>
            <person name="Li D."/>
            <person name="Wei S."/>
            <person name="Han B."/>
            <person name="Jiang C."/>
            <person name="Yin Y."/>
            <person name="Xia T."/>
            <person name="Zhang Z."/>
            <person name="Bennetzen J.L."/>
            <person name="Zhao S."/>
            <person name="Wan X."/>
        </authorList>
    </citation>
    <scope>NUCLEOTIDE SEQUENCE [LARGE SCALE GENOMIC DNA]</scope>
    <source>
        <strain evidence="9">cv. Shuchazao</strain>
        <tissue evidence="8">Leaf</tissue>
    </source>
</reference>
<feature type="domain" description="Serine-threonine/tyrosine-protein kinase catalytic" evidence="7">
    <location>
        <begin position="1"/>
        <end position="51"/>
    </location>
</feature>
<dbReference type="GO" id="GO:0009506">
    <property type="term" value="C:plasmodesma"/>
    <property type="evidence" value="ECO:0007669"/>
    <property type="project" value="TreeGrafter"/>
</dbReference>
<dbReference type="SUPFAM" id="SSF56112">
    <property type="entry name" value="Protein kinase-like (PK-like)"/>
    <property type="match status" value="2"/>
</dbReference>
<dbReference type="Gene3D" id="1.10.510.10">
    <property type="entry name" value="Transferase(Phosphotransferase) domain 1"/>
    <property type="match status" value="2"/>
</dbReference>
<dbReference type="Gene3D" id="3.30.200.20">
    <property type="entry name" value="Phosphorylase Kinase, domain 1"/>
    <property type="match status" value="1"/>
</dbReference>
<proteinExistence type="inferred from homology"/>
<comment type="subcellular location">
    <subcellularLocation>
        <location evidence="1">Secreted</location>
    </subcellularLocation>
</comment>
<dbReference type="GO" id="GO:0005886">
    <property type="term" value="C:plasma membrane"/>
    <property type="evidence" value="ECO:0007669"/>
    <property type="project" value="TreeGrafter"/>
</dbReference>
<organism evidence="8 9">
    <name type="scientific">Camellia sinensis var. sinensis</name>
    <name type="common">China tea</name>
    <dbReference type="NCBI Taxonomy" id="542762"/>
    <lineage>
        <taxon>Eukaryota</taxon>
        <taxon>Viridiplantae</taxon>
        <taxon>Streptophyta</taxon>
        <taxon>Embryophyta</taxon>
        <taxon>Tracheophyta</taxon>
        <taxon>Spermatophyta</taxon>
        <taxon>Magnoliopsida</taxon>
        <taxon>eudicotyledons</taxon>
        <taxon>Gunneridae</taxon>
        <taxon>Pentapetalae</taxon>
        <taxon>asterids</taxon>
        <taxon>Ericales</taxon>
        <taxon>Theaceae</taxon>
        <taxon>Camellia</taxon>
    </lineage>
</organism>
<dbReference type="GO" id="GO:0005179">
    <property type="term" value="F:hormone activity"/>
    <property type="evidence" value="ECO:0007669"/>
    <property type="project" value="UniProtKB-KW"/>
</dbReference>
<comment type="caution">
    <text evidence="8">The sequence shown here is derived from an EMBL/GenBank/DDBJ whole genome shotgun (WGS) entry which is preliminary data.</text>
</comment>
<evidence type="ECO:0000256" key="4">
    <source>
        <dbReference type="ARBA" id="ARBA00022702"/>
    </source>
</evidence>
<evidence type="ECO:0000256" key="2">
    <source>
        <dbReference type="ARBA" id="ARBA00009178"/>
    </source>
</evidence>
<dbReference type="Proteomes" id="UP000306102">
    <property type="component" value="Unassembled WGS sequence"/>
</dbReference>
<dbReference type="InterPro" id="IPR045272">
    <property type="entry name" value="ANXUR1/2-like"/>
</dbReference>
<dbReference type="PANTHER" id="PTHR27003">
    <property type="entry name" value="OS07G0166700 PROTEIN"/>
    <property type="match status" value="1"/>
</dbReference>
<keyword evidence="3" id="KW-0964">Secreted</keyword>
<dbReference type="EMBL" id="SDRB02008902">
    <property type="protein sequence ID" value="THG08979.1"/>
    <property type="molecule type" value="Genomic_DNA"/>
</dbReference>
<keyword evidence="4" id="KW-0372">Hormone</keyword>